<gene>
    <name evidence="5" type="ORF">FPZ45_06230</name>
</gene>
<dbReference type="EMBL" id="VNJJ01000003">
    <property type="protein sequence ID" value="TVY02036.1"/>
    <property type="molecule type" value="Genomic_DNA"/>
</dbReference>
<proteinExistence type="predicted"/>
<sequence length="689" mass="74549">MRVKGFRLLTVGLALTILAPTGAMAAGQSDSLAFETTRKVAAEKAELLTGTYQTPSIQYALIDHGKIVVSGQSGQNDEQGKKPLTAQTMYGIGSTSKMFTTAAVMKLVDEGKIDLDKPVVNYVPDFKMKDERYVKITPRMLLNHSSGIYGSSLASSFLFDDNDTFAHDSLLEQLANQKLKADPGEYSVYCNDGFTLAEIMVEKVSGMDFTSFIHQYFTGPLNMSNTKTPLDRPDTVGMAGLYFPVYAGQLPNESVNVIGTGGIYSTAEDLVKFSQIFTGDAGGILSAKSTTAMEQKEYKRGMWPDEADTSINYGLGWDSVNLFPFGEYGIKALTKGGDTALYHSSLVVLPEQKMAVAVVSSGGSSTTDQLLANEILLHALKEKAVITDMKPEKSYGKPEKADMPSDLLKAAGIYGGTNQLIDVKISKEGDMTITSVPMPHLPAEKYAYTADGSFLSADGNVKINVVKEDNGHTYLWTRAYASLSGLGQLALSQYSAEKLEPNDLNPETAATWKERNGKTYYAISEKYTSITYMLLPTLKLNMFQEAPGYVMDQKIIGPNESASDLKIPTTAGRDTQAYSFNKINGVEFLEASGSVFISEDGVKPIYAGKTSSTTIPESGYAKWYTIPRKAAGKTMQVTMSANGAFAVYDENGTCQFFSVISGNHPFLLPDGGVIVFAGEAGSKFEISLK</sequence>
<dbReference type="InterPro" id="IPR012338">
    <property type="entry name" value="Beta-lactam/transpept-like"/>
</dbReference>
<feature type="signal peptide" evidence="3">
    <location>
        <begin position="1"/>
        <end position="25"/>
    </location>
</feature>
<dbReference type="Proteomes" id="UP000316330">
    <property type="component" value="Unassembled WGS sequence"/>
</dbReference>
<name>A0A559JQ70_9BACL</name>
<comment type="caution">
    <text evidence="5">The sequence shown here is derived from an EMBL/GenBank/DDBJ whole genome shotgun (WGS) entry which is preliminary data.</text>
</comment>
<dbReference type="Pfam" id="PF00144">
    <property type="entry name" value="Beta-lactamase"/>
    <property type="match status" value="1"/>
</dbReference>
<feature type="domain" description="Beta-lactamase-related" evidence="4">
    <location>
        <begin position="50"/>
        <end position="377"/>
    </location>
</feature>
<dbReference type="AlphaFoldDB" id="A0A559JQ70"/>
<keyword evidence="2" id="KW-0472">Membrane</keyword>
<keyword evidence="6" id="KW-1185">Reference proteome</keyword>
<evidence type="ECO:0000313" key="6">
    <source>
        <dbReference type="Proteomes" id="UP000316330"/>
    </source>
</evidence>
<keyword evidence="3" id="KW-0732">Signal</keyword>
<dbReference type="PANTHER" id="PTHR46825:SF11">
    <property type="entry name" value="PENICILLIN-BINDING PROTEIN 4"/>
    <property type="match status" value="1"/>
</dbReference>
<dbReference type="Gene3D" id="3.40.710.10">
    <property type="entry name" value="DD-peptidase/beta-lactamase superfamily"/>
    <property type="match status" value="1"/>
</dbReference>
<accession>A0A559JQ70</accession>
<dbReference type="RefSeq" id="WP_144699528.1">
    <property type="nucleotide sequence ID" value="NZ_VNJJ01000003.1"/>
</dbReference>
<evidence type="ECO:0000256" key="3">
    <source>
        <dbReference type="SAM" id="SignalP"/>
    </source>
</evidence>
<comment type="subcellular location">
    <subcellularLocation>
        <location evidence="1">Membrane</location>
    </subcellularLocation>
</comment>
<organism evidence="5 6">
    <name type="scientific">Cohnella terricola</name>
    <dbReference type="NCBI Taxonomy" id="1289167"/>
    <lineage>
        <taxon>Bacteria</taxon>
        <taxon>Bacillati</taxon>
        <taxon>Bacillota</taxon>
        <taxon>Bacilli</taxon>
        <taxon>Bacillales</taxon>
        <taxon>Paenibacillaceae</taxon>
        <taxon>Cohnella</taxon>
    </lineage>
</organism>
<dbReference type="InterPro" id="IPR001466">
    <property type="entry name" value="Beta-lactam-related"/>
</dbReference>
<evidence type="ECO:0000256" key="2">
    <source>
        <dbReference type="ARBA" id="ARBA00023136"/>
    </source>
</evidence>
<dbReference type="InterPro" id="IPR050491">
    <property type="entry name" value="AmpC-like"/>
</dbReference>
<dbReference type="OrthoDB" id="9797709at2"/>
<dbReference type="PANTHER" id="PTHR46825">
    <property type="entry name" value="D-ALANYL-D-ALANINE-CARBOXYPEPTIDASE/ENDOPEPTIDASE AMPH"/>
    <property type="match status" value="1"/>
</dbReference>
<evidence type="ECO:0000313" key="5">
    <source>
        <dbReference type="EMBL" id="TVY02036.1"/>
    </source>
</evidence>
<dbReference type="SUPFAM" id="SSF56601">
    <property type="entry name" value="beta-lactamase/transpeptidase-like"/>
    <property type="match status" value="1"/>
</dbReference>
<protein>
    <submittedName>
        <fullName evidence="5">Beta-lactamase family protein</fullName>
    </submittedName>
</protein>
<evidence type="ECO:0000256" key="1">
    <source>
        <dbReference type="ARBA" id="ARBA00004370"/>
    </source>
</evidence>
<evidence type="ECO:0000259" key="4">
    <source>
        <dbReference type="Pfam" id="PF00144"/>
    </source>
</evidence>
<feature type="chain" id="PRO_5022073359" evidence="3">
    <location>
        <begin position="26"/>
        <end position="689"/>
    </location>
</feature>
<dbReference type="GO" id="GO:0016020">
    <property type="term" value="C:membrane"/>
    <property type="evidence" value="ECO:0007669"/>
    <property type="project" value="UniProtKB-SubCell"/>
</dbReference>
<reference evidence="5 6" key="1">
    <citation type="submission" date="2019-07" db="EMBL/GenBank/DDBJ databases">
        <authorList>
            <person name="Kim J."/>
        </authorList>
    </citation>
    <scope>NUCLEOTIDE SEQUENCE [LARGE SCALE GENOMIC DNA]</scope>
    <source>
        <strain evidence="5 6">G13</strain>
    </source>
</reference>